<feature type="domain" description="HTH tetR-type" evidence="5">
    <location>
        <begin position="6"/>
        <end position="66"/>
    </location>
</feature>
<dbReference type="InterPro" id="IPR036271">
    <property type="entry name" value="Tet_transcr_reg_TetR-rel_C_sf"/>
</dbReference>
<dbReference type="RefSeq" id="WP_284215432.1">
    <property type="nucleotide sequence ID" value="NZ_BSOT01000001.1"/>
</dbReference>
<dbReference type="AlphaFoldDB" id="A0AA37STF3"/>
<evidence type="ECO:0000256" key="2">
    <source>
        <dbReference type="ARBA" id="ARBA00023125"/>
    </source>
</evidence>
<dbReference type="SUPFAM" id="SSF48498">
    <property type="entry name" value="Tetracyclin repressor-like, C-terminal domain"/>
    <property type="match status" value="1"/>
</dbReference>
<evidence type="ECO:0000259" key="5">
    <source>
        <dbReference type="PROSITE" id="PS50977"/>
    </source>
</evidence>
<sequence>MPRKPKYTLDLIFEYAIPVVSVRGYRGCNMQDLLTKTGFNRRAFYLEFGNKQAFFEALLDHYIAKHLVPLESHLQDGEKAHAGILAYFLAYETLIMDKGCLLVSLLLEMGRHSDHIQHSGRLHYDRLQQLFIGLLEKAQENAELSISVDIEREALQLSFLTQGFAVSSALQQGKEDIQTVLDALFKS</sequence>
<dbReference type="PROSITE" id="PS50977">
    <property type="entry name" value="HTH_TETR_2"/>
    <property type="match status" value="1"/>
</dbReference>
<keyword evidence="3" id="KW-0804">Transcription</keyword>
<dbReference type="EMBL" id="BSOT01000001">
    <property type="protein sequence ID" value="GLR69103.1"/>
    <property type="molecule type" value="Genomic_DNA"/>
</dbReference>
<feature type="DNA-binding region" description="H-T-H motif" evidence="4">
    <location>
        <begin position="29"/>
        <end position="48"/>
    </location>
</feature>
<keyword evidence="7" id="KW-1185">Reference proteome</keyword>
<protein>
    <recommendedName>
        <fullName evidence="5">HTH tetR-type domain-containing protein</fullName>
    </recommendedName>
</protein>
<dbReference type="InterPro" id="IPR001647">
    <property type="entry name" value="HTH_TetR"/>
</dbReference>
<proteinExistence type="predicted"/>
<dbReference type="InterPro" id="IPR009057">
    <property type="entry name" value="Homeodomain-like_sf"/>
</dbReference>
<dbReference type="PANTHER" id="PTHR47506">
    <property type="entry name" value="TRANSCRIPTIONAL REGULATORY PROTEIN"/>
    <property type="match status" value="1"/>
</dbReference>
<evidence type="ECO:0000313" key="6">
    <source>
        <dbReference type="EMBL" id="GLR69103.1"/>
    </source>
</evidence>
<gene>
    <name evidence="6" type="ORF">GCM10007852_00110</name>
</gene>
<dbReference type="Pfam" id="PF00440">
    <property type="entry name" value="TetR_N"/>
    <property type="match status" value="1"/>
</dbReference>
<name>A0AA37STF3_9ALTE</name>
<reference evidence="6" key="1">
    <citation type="journal article" date="2014" name="Int. J. Syst. Evol. Microbiol.">
        <title>Complete genome sequence of Corynebacterium casei LMG S-19264T (=DSM 44701T), isolated from a smear-ripened cheese.</title>
        <authorList>
            <consortium name="US DOE Joint Genome Institute (JGI-PGF)"/>
            <person name="Walter F."/>
            <person name="Albersmeier A."/>
            <person name="Kalinowski J."/>
            <person name="Ruckert C."/>
        </authorList>
    </citation>
    <scope>NUCLEOTIDE SEQUENCE</scope>
    <source>
        <strain evidence="6">NBRC 110023</strain>
    </source>
</reference>
<evidence type="ECO:0000313" key="7">
    <source>
        <dbReference type="Proteomes" id="UP001156601"/>
    </source>
</evidence>
<dbReference type="Proteomes" id="UP001156601">
    <property type="component" value="Unassembled WGS sequence"/>
</dbReference>
<dbReference type="PANTHER" id="PTHR47506:SF1">
    <property type="entry name" value="HTH-TYPE TRANSCRIPTIONAL REGULATOR YJDC"/>
    <property type="match status" value="1"/>
</dbReference>
<accession>A0AA37STF3</accession>
<dbReference type="GO" id="GO:0003677">
    <property type="term" value="F:DNA binding"/>
    <property type="evidence" value="ECO:0007669"/>
    <property type="project" value="UniProtKB-UniRule"/>
</dbReference>
<dbReference type="InterPro" id="IPR011075">
    <property type="entry name" value="TetR_C"/>
</dbReference>
<keyword evidence="2 4" id="KW-0238">DNA-binding</keyword>
<keyword evidence="1" id="KW-0805">Transcription regulation</keyword>
<reference evidence="6" key="2">
    <citation type="submission" date="2023-01" db="EMBL/GenBank/DDBJ databases">
        <title>Draft genome sequence of Agaribacter marinus strain NBRC 110023.</title>
        <authorList>
            <person name="Sun Q."/>
            <person name="Mori K."/>
        </authorList>
    </citation>
    <scope>NUCLEOTIDE SEQUENCE</scope>
    <source>
        <strain evidence="6">NBRC 110023</strain>
    </source>
</reference>
<dbReference type="Pfam" id="PF16925">
    <property type="entry name" value="TetR_C_13"/>
    <property type="match status" value="1"/>
</dbReference>
<dbReference type="SUPFAM" id="SSF46689">
    <property type="entry name" value="Homeodomain-like"/>
    <property type="match status" value="1"/>
</dbReference>
<dbReference type="Gene3D" id="1.10.357.10">
    <property type="entry name" value="Tetracycline Repressor, domain 2"/>
    <property type="match status" value="1"/>
</dbReference>
<evidence type="ECO:0000256" key="3">
    <source>
        <dbReference type="ARBA" id="ARBA00023163"/>
    </source>
</evidence>
<evidence type="ECO:0000256" key="4">
    <source>
        <dbReference type="PROSITE-ProRule" id="PRU00335"/>
    </source>
</evidence>
<comment type="caution">
    <text evidence="6">The sequence shown here is derived from an EMBL/GenBank/DDBJ whole genome shotgun (WGS) entry which is preliminary data.</text>
</comment>
<organism evidence="6 7">
    <name type="scientific">Agaribacter marinus</name>
    <dbReference type="NCBI Taxonomy" id="1431249"/>
    <lineage>
        <taxon>Bacteria</taxon>
        <taxon>Pseudomonadati</taxon>
        <taxon>Pseudomonadota</taxon>
        <taxon>Gammaproteobacteria</taxon>
        <taxon>Alteromonadales</taxon>
        <taxon>Alteromonadaceae</taxon>
        <taxon>Agaribacter</taxon>
    </lineage>
</organism>
<evidence type="ECO:0000256" key="1">
    <source>
        <dbReference type="ARBA" id="ARBA00023015"/>
    </source>
</evidence>